<evidence type="ECO:0000259" key="1">
    <source>
        <dbReference type="PROSITE" id="PS50853"/>
    </source>
</evidence>
<dbReference type="SUPFAM" id="SSF49265">
    <property type="entry name" value="Fibronectin type III"/>
    <property type="match status" value="1"/>
</dbReference>
<name>A0ABN7NEU0_TIMPD</name>
<evidence type="ECO:0000313" key="3">
    <source>
        <dbReference type="Proteomes" id="UP001153148"/>
    </source>
</evidence>
<proteinExistence type="predicted"/>
<dbReference type="Pfam" id="PF00041">
    <property type="entry name" value="fn3"/>
    <property type="match status" value="1"/>
</dbReference>
<accession>A0ABN7NEU0</accession>
<gene>
    <name evidence="2" type="ORF">TPAB3V08_LOCUS1424</name>
</gene>
<organism evidence="2 3">
    <name type="scientific">Timema podura</name>
    <name type="common">Walking stick</name>
    <dbReference type="NCBI Taxonomy" id="61482"/>
    <lineage>
        <taxon>Eukaryota</taxon>
        <taxon>Metazoa</taxon>
        <taxon>Ecdysozoa</taxon>
        <taxon>Arthropoda</taxon>
        <taxon>Hexapoda</taxon>
        <taxon>Insecta</taxon>
        <taxon>Pterygota</taxon>
        <taxon>Neoptera</taxon>
        <taxon>Polyneoptera</taxon>
        <taxon>Phasmatodea</taxon>
        <taxon>Timematodea</taxon>
        <taxon>Timematoidea</taxon>
        <taxon>Timematidae</taxon>
        <taxon>Timema</taxon>
    </lineage>
</organism>
<feature type="domain" description="Fibronectin type-III" evidence="1">
    <location>
        <begin position="224"/>
        <end position="295"/>
    </location>
</feature>
<protein>
    <recommendedName>
        <fullName evidence="1">Fibronectin type-III domain-containing protein</fullName>
    </recommendedName>
</protein>
<dbReference type="PROSITE" id="PS50853">
    <property type="entry name" value="FN3"/>
    <property type="match status" value="1"/>
</dbReference>
<dbReference type="EMBL" id="CAJPIN010001281">
    <property type="protein sequence ID" value="CAG2054395.1"/>
    <property type="molecule type" value="Genomic_DNA"/>
</dbReference>
<reference evidence="2" key="1">
    <citation type="submission" date="2021-03" db="EMBL/GenBank/DDBJ databases">
        <authorList>
            <person name="Tran Van P."/>
        </authorList>
    </citation>
    <scope>NUCLEOTIDE SEQUENCE</scope>
</reference>
<keyword evidence="3" id="KW-1185">Reference proteome</keyword>
<sequence length="295" mass="33502">MKILHVTINTLGARRTSIDLMEVTGAKRYDDASYFCDESEDIALFYSGEGVVKICFFTEKLLRQALSLVELVAIVDKYCLKLALKALQEFGSKTLFPFLEDHMFDTEAESNHVHCVIKATMAGYLKIRLNHESKRMMERMTKDTIRNKLARLVLHLEQDVRFLIDLYLILVWSSSVYPSTWLPALMYPVPLNSTIVTLEGIPALLTYIPRQYTVSWLSAIPDSSPRDVRCAPLSPESLQVSWQPPPETLVHGVIQGYRLLYEPVPATEQHVTLGARDMGGSRGLVPCHRANHEFF</sequence>
<comment type="caution">
    <text evidence="2">The sequence shown here is derived from an EMBL/GenBank/DDBJ whole genome shotgun (WGS) entry which is preliminary data.</text>
</comment>
<dbReference type="CDD" id="cd00063">
    <property type="entry name" value="FN3"/>
    <property type="match status" value="1"/>
</dbReference>
<evidence type="ECO:0000313" key="2">
    <source>
        <dbReference type="EMBL" id="CAG2054395.1"/>
    </source>
</evidence>
<dbReference type="InterPro" id="IPR013783">
    <property type="entry name" value="Ig-like_fold"/>
</dbReference>
<dbReference type="Proteomes" id="UP001153148">
    <property type="component" value="Unassembled WGS sequence"/>
</dbReference>
<dbReference type="Gene3D" id="2.60.40.10">
    <property type="entry name" value="Immunoglobulins"/>
    <property type="match status" value="1"/>
</dbReference>
<dbReference type="InterPro" id="IPR036116">
    <property type="entry name" value="FN3_sf"/>
</dbReference>
<dbReference type="InterPro" id="IPR003961">
    <property type="entry name" value="FN3_dom"/>
</dbReference>